<dbReference type="PROSITE" id="PS51257">
    <property type="entry name" value="PROKAR_LIPOPROTEIN"/>
    <property type="match status" value="1"/>
</dbReference>
<keyword evidence="1" id="KW-0802">TPR repeat</keyword>
<dbReference type="RefSeq" id="WP_343334046.1">
    <property type="nucleotide sequence ID" value="NZ_JAPOHD010000029.1"/>
</dbReference>
<sequence length="1227" mass="142562">MKRLLLHTIFFFSLVLIFAGCSTEKNTGASRAFHNVTSKYNVYFNANESVKEGVLTINERIEDDFTRLLPIYKESDPSSVRMVKSDMEYAVIKCSKLVEIHSITKKPKRKRKRTRKYQEFASQEEFNKWIDDSYLLMGKAYYYQQNYYAAIDNFSYVVRKYPTEETASEAQVWLIKAYTEMERFIEANEVIQAIQGYDDFPKKLERELAVATANYYVKQQEYGDAVRMLDIAIKKTFWKKDKARLQYIIAQLFQEMGQNAEASNAFKAVIKMNPGYKMAFNARINSAGVFSGEGSTDEQKKELNKLLRDNKNTDFLDQIYYALGNVFFREGNRDVAKENYKKSVASSFKNPYQRALSSITLADLYYEDLNYRGAQSYYDSAMIIIDGTYPNYANVSDRYGSLTSLVDNLLIVEREDSLQKVALMPEKEREALIANLMKEEQERQRNMENVAMQGATGQGYYRSNRYRMGMGSSGGAGWYFYNPQTVTYGKVTFQQQWGKRQLEDDWRRSNKNTISAEEYDEIAEDLPPEEQRVEDPLKKEFYTQDLPLTDSLMNVSHEKIRDALYNAGKIFKSEFEDYPRSNERFEELIERYAENIYLLSAYFDLYDSYELLGDQPKSNYYRNLIISGYPESKFAQYLLNPNFFIEMEARLDSLNRLYQETYRNYKGGRYTNVLALTGEMKQMKPDSVVIPKIDFMEVVANGVLTDVHNFEALLKTYLEKYPKKEPSPLAQEILALIQDSTLADYEKLVAMGYINEEIQNEELLPENFLSDDEFGGKFTYDEDLLHYFVIAYPREDENKIDLNRLKFDIANYNIDHYTKIDYDIETENFDDNIAFVLVRSMTNKENALIYHGAIIRRAQVFKTLHDVDYMNFVISSTNYRAIREERSTADYLKFFVKNYSRFIRSNFSDDGPDISPEELMARAEAEDNALKEKGRFVSVTTGATGLFSSEIDTSQSFVIAVKDKGLSTRQILREFADFNRKEFRAWNLALQVKQTNEYQLIVVNGIPSLNESMSYFRKVVTTRSLFAPLGQATYRNFLITRENLETLIDENKVDDYITFFRNNYIQRRSTSGTGSTTTQTTVQPEATADQQPAVTAEVIVSDDNPYDVNIEGEHSVVFVIPLEGVNKDAFVRGIENFNTTNFANSSFVIEEQKLDAIRQLVIVKGLGDKETARQYFSNVVRKRDLFALLGDAQYRNFLITNTNFDIFLQEKNITEYMDFYKKVYLGK</sequence>
<feature type="signal peptide" evidence="2">
    <location>
        <begin position="1"/>
        <end position="19"/>
    </location>
</feature>
<evidence type="ECO:0000313" key="3">
    <source>
        <dbReference type="EMBL" id="MCY1721718.1"/>
    </source>
</evidence>
<gene>
    <name evidence="3" type="ORF">OU798_15295</name>
</gene>
<name>A0A9X3FFE1_9BACT</name>
<dbReference type="Gene3D" id="1.25.40.10">
    <property type="entry name" value="Tetratricopeptide repeat domain"/>
    <property type="match status" value="3"/>
</dbReference>
<dbReference type="SUPFAM" id="SSF48452">
    <property type="entry name" value="TPR-like"/>
    <property type="match status" value="2"/>
</dbReference>
<dbReference type="SMART" id="SM00028">
    <property type="entry name" value="TPR"/>
    <property type="match status" value="3"/>
</dbReference>
<evidence type="ECO:0000256" key="1">
    <source>
        <dbReference type="PROSITE-ProRule" id="PRU00339"/>
    </source>
</evidence>
<feature type="repeat" description="TPR" evidence="1">
    <location>
        <begin position="243"/>
        <end position="276"/>
    </location>
</feature>
<organism evidence="3 4">
    <name type="scientific">Draconibacterium aestuarii</name>
    <dbReference type="NCBI Taxonomy" id="2998507"/>
    <lineage>
        <taxon>Bacteria</taxon>
        <taxon>Pseudomonadati</taxon>
        <taxon>Bacteroidota</taxon>
        <taxon>Bacteroidia</taxon>
        <taxon>Marinilabiliales</taxon>
        <taxon>Prolixibacteraceae</taxon>
        <taxon>Draconibacterium</taxon>
    </lineage>
</organism>
<keyword evidence="2" id="KW-0732">Signal</keyword>
<dbReference type="Pfam" id="PF13174">
    <property type="entry name" value="TPR_6"/>
    <property type="match status" value="1"/>
</dbReference>
<keyword evidence="4" id="KW-1185">Reference proteome</keyword>
<dbReference type="Proteomes" id="UP001145087">
    <property type="component" value="Unassembled WGS sequence"/>
</dbReference>
<feature type="chain" id="PRO_5040947487" evidence="2">
    <location>
        <begin position="20"/>
        <end position="1227"/>
    </location>
</feature>
<protein>
    <submittedName>
        <fullName evidence="3">Tetratricopeptide repeat protein</fullName>
    </submittedName>
</protein>
<dbReference type="Pfam" id="PF13181">
    <property type="entry name" value="TPR_8"/>
    <property type="match status" value="2"/>
</dbReference>
<dbReference type="EMBL" id="JAPOHD010000029">
    <property type="protein sequence ID" value="MCY1721718.1"/>
    <property type="molecule type" value="Genomic_DNA"/>
</dbReference>
<evidence type="ECO:0000313" key="4">
    <source>
        <dbReference type="Proteomes" id="UP001145087"/>
    </source>
</evidence>
<dbReference type="PROSITE" id="PS50005">
    <property type="entry name" value="TPR"/>
    <property type="match status" value="3"/>
</dbReference>
<accession>A0A9X3FFE1</accession>
<feature type="repeat" description="TPR" evidence="1">
    <location>
        <begin position="131"/>
        <end position="164"/>
    </location>
</feature>
<feature type="repeat" description="TPR" evidence="1">
    <location>
        <begin position="317"/>
        <end position="350"/>
    </location>
</feature>
<proteinExistence type="predicted"/>
<reference evidence="3" key="1">
    <citation type="submission" date="2022-11" db="EMBL/GenBank/DDBJ databases">
        <title>Marilongibacter aestuarii gen. nov., sp. nov., isolated from tidal flat sediment.</title>
        <authorList>
            <person name="Jiayan W."/>
        </authorList>
    </citation>
    <scope>NUCLEOTIDE SEQUENCE</scope>
    <source>
        <strain evidence="3">Z1-6</strain>
    </source>
</reference>
<evidence type="ECO:0000256" key="2">
    <source>
        <dbReference type="SAM" id="SignalP"/>
    </source>
</evidence>
<dbReference type="AlphaFoldDB" id="A0A9X3FFE1"/>
<dbReference type="InterPro" id="IPR011990">
    <property type="entry name" value="TPR-like_helical_dom_sf"/>
</dbReference>
<dbReference type="InterPro" id="IPR019734">
    <property type="entry name" value="TPR_rpt"/>
</dbReference>
<comment type="caution">
    <text evidence="3">The sequence shown here is derived from an EMBL/GenBank/DDBJ whole genome shotgun (WGS) entry which is preliminary data.</text>
</comment>